<comment type="caution">
    <text evidence="3">The sequence shown here is derived from an EMBL/GenBank/DDBJ whole genome shotgun (WGS) entry which is preliminary data.</text>
</comment>
<dbReference type="Proteomes" id="UP000256645">
    <property type="component" value="Unassembled WGS sequence"/>
</dbReference>
<sequence length="331" mass="36462">MSDLAIDSTKFSRDAVGKDSQQFLALLRSGNAPRDKPWWEIGIEEYRRREASGELKYQPRRLDPRVQTLSIPSRDADRYIPCRVFVPTSSDKTPKGVLLFIHGGGWSVFSNAINDTLLAHIADTNHLAVVSVAYRRAPEFPFPQGPNDCYDAAEWLVDHAETHFGAPLASLMGSSSGAHFAALTAFHLRKSRPAFHLRSLVLNYGIFDLTYSSPSIVNAPQDALITTTAALTFTTEAFVPHTTRLERQSADISPFYADLPSLAPLPPALIICGTEDILIDDSVFFAAKYLMAGSDAVLKVFPGAVHGFMDFEGMAQQEEGWKEITAFISSH</sequence>
<evidence type="ECO:0000259" key="2">
    <source>
        <dbReference type="Pfam" id="PF07859"/>
    </source>
</evidence>
<dbReference type="PANTHER" id="PTHR48081:SF8">
    <property type="entry name" value="ALPHA_BETA HYDROLASE FOLD-3 DOMAIN-CONTAINING PROTEIN-RELATED"/>
    <property type="match status" value="1"/>
</dbReference>
<dbReference type="OrthoDB" id="408631at2759"/>
<dbReference type="Gene3D" id="3.40.50.1820">
    <property type="entry name" value="alpha/beta hydrolase"/>
    <property type="match status" value="1"/>
</dbReference>
<dbReference type="SUPFAM" id="SSF53474">
    <property type="entry name" value="alpha/beta-Hydrolases"/>
    <property type="match status" value="1"/>
</dbReference>
<dbReference type="STRING" id="1849047.A0A3D8S1X1"/>
<gene>
    <name evidence="3" type="ORF">BP6252_04896</name>
</gene>
<dbReference type="InterPro" id="IPR029058">
    <property type="entry name" value="AB_hydrolase_fold"/>
</dbReference>
<proteinExistence type="predicted"/>
<keyword evidence="1" id="KW-0378">Hydrolase</keyword>
<dbReference type="Pfam" id="PF07859">
    <property type="entry name" value="Abhydrolase_3"/>
    <property type="match status" value="1"/>
</dbReference>
<name>A0A3D8S1X1_9HELO</name>
<protein>
    <recommendedName>
        <fullName evidence="2">Alpha/beta hydrolase fold-3 domain-containing protein</fullName>
    </recommendedName>
</protein>
<dbReference type="PANTHER" id="PTHR48081">
    <property type="entry name" value="AB HYDROLASE SUPERFAMILY PROTEIN C4A8.06C"/>
    <property type="match status" value="1"/>
</dbReference>
<reference evidence="3 4" key="1">
    <citation type="journal article" date="2018" name="IMA Fungus">
        <title>IMA Genome-F 9: Draft genome sequence of Annulohypoxylon stygium, Aspergillus mulundensis, Berkeleyomyces basicola (syn. Thielaviopsis basicola), Ceratocystis smalleyi, two Cercospora beticola strains, Coleophoma cylindrospora, Fusarium fracticaudum, Phialophora cf. hyalina, and Morchella septimelata.</title>
        <authorList>
            <person name="Wingfield B.D."/>
            <person name="Bills G.F."/>
            <person name="Dong Y."/>
            <person name="Huang W."/>
            <person name="Nel W.J."/>
            <person name="Swalarsk-Parry B.S."/>
            <person name="Vaghefi N."/>
            <person name="Wilken P.M."/>
            <person name="An Z."/>
            <person name="de Beer Z.W."/>
            <person name="De Vos L."/>
            <person name="Chen L."/>
            <person name="Duong T.A."/>
            <person name="Gao Y."/>
            <person name="Hammerbacher A."/>
            <person name="Kikkert J.R."/>
            <person name="Li Y."/>
            <person name="Li H."/>
            <person name="Li K."/>
            <person name="Li Q."/>
            <person name="Liu X."/>
            <person name="Ma X."/>
            <person name="Naidoo K."/>
            <person name="Pethybridge S.J."/>
            <person name="Sun J."/>
            <person name="Steenkamp E.T."/>
            <person name="van der Nest M.A."/>
            <person name="van Wyk S."/>
            <person name="Wingfield M.J."/>
            <person name="Xiong C."/>
            <person name="Yue Q."/>
            <person name="Zhang X."/>
        </authorList>
    </citation>
    <scope>NUCLEOTIDE SEQUENCE [LARGE SCALE GENOMIC DNA]</scope>
    <source>
        <strain evidence="3 4">BP6252</strain>
    </source>
</reference>
<accession>A0A3D8S1X1</accession>
<dbReference type="InterPro" id="IPR013094">
    <property type="entry name" value="AB_hydrolase_3"/>
</dbReference>
<organism evidence="3 4">
    <name type="scientific">Coleophoma cylindrospora</name>
    <dbReference type="NCBI Taxonomy" id="1849047"/>
    <lineage>
        <taxon>Eukaryota</taxon>
        <taxon>Fungi</taxon>
        <taxon>Dikarya</taxon>
        <taxon>Ascomycota</taxon>
        <taxon>Pezizomycotina</taxon>
        <taxon>Leotiomycetes</taxon>
        <taxon>Helotiales</taxon>
        <taxon>Dermateaceae</taxon>
        <taxon>Coleophoma</taxon>
    </lineage>
</organism>
<evidence type="ECO:0000313" key="4">
    <source>
        <dbReference type="Proteomes" id="UP000256645"/>
    </source>
</evidence>
<evidence type="ECO:0000256" key="1">
    <source>
        <dbReference type="ARBA" id="ARBA00022801"/>
    </source>
</evidence>
<keyword evidence="4" id="KW-1185">Reference proteome</keyword>
<dbReference type="AlphaFoldDB" id="A0A3D8S1X1"/>
<dbReference type="GO" id="GO:0016787">
    <property type="term" value="F:hydrolase activity"/>
    <property type="evidence" value="ECO:0007669"/>
    <property type="project" value="UniProtKB-KW"/>
</dbReference>
<feature type="domain" description="Alpha/beta hydrolase fold-3" evidence="2">
    <location>
        <begin position="98"/>
        <end position="309"/>
    </location>
</feature>
<dbReference type="EMBL" id="PDLM01000004">
    <property type="protein sequence ID" value="RDW80258.1"/>
    <property type="molecule type" value="Genomic_DNA"/>
</dbReference>
<dbReference type="InterPro" id="IPR050300">
    <property type="entry name" value="GDXG_lipolytic_enzyme"/>
</dbReference>
<evidence type="ECO:0000313" key="3">
    <source>
        <dbReference type="EMBL" id="RDW80258.1"/>
    </source>
</evidence>